<keyword evidence="2" id="KW-1003">Cell membrane</keyword>
<evidence type="ECO:0000256" key="3">
    <source>
        <dbReference type="ARBA" id="ARBA00022676"/>
    </source>
</evidence>
<keyword evidence="5 8" id="KW-0812">Transmembrane</keyword>
<dbReference type="GO" id="GO:0016763">
    <property type="term" value="F:pentosyltransferase activity"/>
    <property type="evidence" value="ECO:0007669"/>
    <property type="project" value="TreeGrafter"/>
</dbReference>
<evidence type="ECO:0000256" key="8">
    <source>
        <dbReference type="SAM" id="Phobius"/>
    </source>
</evidence>
<feature type="transmembrane region" description="Helical" evidence="8">
    <location>
        <begin position="324"/>
        <end position="344"/>
    </location>
</feature>
<comment type="caution">
    <text evidence="10">The sequence shown here is derived from an EMBL/GenBank/DDBJ whole genome shotgun (WGS) entry which is preliminary data.</text>
</comment>
<evidence type="ECO:0000256" key="6">
    <source>
        <dbReference type="ARBA" id="ARBA00022989"/>
    </source>
</evidence>
<comment type="subcellular location">
    <subcellularLocation>
        <location evidence="1">Cell membrane</location>
        <topology evidence="1">Multi-pass membrane protein</topology>
    </subcellularLocation>
</comment>
<feature type="transmembrane region" description="Helical" evidence="8">
    <location>
        <begin position="192"/>
        <end position="212"/>
    </location>
</feature>
<dbReference type="OrthoDB" id="9813729at2"/>
<evidence type="ECO:0000313" key="10">
    <source>
        <dbReference type="EMBL" id="TKC01052.1"/>
    </source>
</evidence>
<feature type="transmembrane region" description="Helical" evidence="8">
    <location>
        <begin position="294"/>
        <end position="312"/>
    </location>
</feature>
<feature type="transmembrane region" description="Helical" evidence="8">
    <location>
        <begin position="104"/>
        <end position="123"/>
    </location>
</feature>
<dbReference type="GO" id="GO:0005886">
    <property type="term" value="C:plasma membrane"/>
    <property type="evidence" value="ECO:0007669"/>
    <property type="project" value="UniProtKB-SubCell"/>
</dbReference>
<dbReference type="InterPro" id="IPR050297">
    <property type="entry name" value="LipidA_mod_glycosyltrf_83"/>
</dbReference>
<dbReference type="InterPro" id="IPR038731">
    <property type="entry name" value="RgtA/B/C-like"/>
</dbReference>
<evidence type="ECO:0000256" key="2">
    <source>
        <dbReference type="ARBA" id="ARBA00022475"/>
    </source>
</evidence>
<evidence type="ECO:0000256" key="1">
    <source>
        <dbReference type="ARBA" id="ARBA00004651"/>
    </source>
</evidence>
<keyword evidence="11" id="KW-1185">Reference proteome</keyword>
<protein>
    <recommendedName>
        <fullName evidence="9">Glycosyltransferase RgtA/B/C/D-like domain-containing protein</fullName>
    </recommendedName>
</protein>
<evidence type="ECO:0000256" key="4">
    <source>
        <dbReference type="ARBA" id="ARBA00022679"/>
    </source>
</evidence>
<keyword evidence="6 8" id="KW-1133">Transmembrane helix</keyword>
<dbReference type="GO" id="GO:0009103">
    <property type="term" value="P:lipopolysaccharide biosynthetic process"/>
    <property type="evidence" value="ECO:0007669"/>
    <property type="project" value="UniProtKB-ARBA"/>
</dbReference>
<feature type="transmembrane region" description="Helical" evidence="8">
    <location>
        <begin position="130"/>
        <end position="146"/>
    </location>
</feature>
<reference evidence="10 11" key="1">
    <citation type="submission" date="2019-04" db="EMBL/GenBank/DDBJ databases">
        <title>Pedobacter sp. AR-3-17 sp. nov., isolated from Arctic soil.</title>
        <authorList>
            <person name="Dahal R.H."/>
            <person name="Kim D.-U."/>
        </authorList>
    </citation>
    <scope>NUCLEOTIDE SEQUENCE [LARGE SCALE GENOMIC DNA]</scope>
    <source>
        <strain evidence="10 11">AR-3-17</strain>
    </source>
</reference>
<dbReference type="EMBL" id="SWBP01000001">
    <property type="protein sequence ID" value="TKC01052.1"/>
    <property type="molecule type" value="Genomic_DNA"/>
</dbReference>
<dbReference type="AlphaFoldDB" id="A0A4U1C6M3"/>
<feature type="domain" description="Glycosyltransferase RgtA/B/C/D-like" evidence="9">
    <location>
        <begin position="58"/>
        <end position="209"/>
    </location>
</feature>
<sequence>MSEFLNQSFKQAKSKNLLLFFLGITLLFNLLQAYLTGLHPDEAYYWVYAQFLDWGYFDHPPMVAIFIKAGYFLFNNPLGLRLFTVLSNALALYLLWLIVKKYGVHIQLFIIMVSSVLLFHVYSFITTPDVPLFFFSVLFLYVYQLYLKEDKIKWALALGIICAGLMLSKYHGILLIFFVLLSNFKLFTRKSFYLTIILGVALCLPHLYWQYLNGYPSLYYHLIDRSAKAYKFVYSSQYFIDQLLMMGPLVGWLFFYYGYKLKAQEDLFLRALKFVVYGVFSFFFISTFKGRVQAQWPLIEFIALFILGYVYAVQNLAAFKKFKWLFGVNILLILIARFVIMGYIPALNKIKFVASFQNYEAWAQEIKAEAKGYSVVFEDGFQEPSFYNFYTQSLKGVAYNSINYRQTQYDLWPLEDSLQNKKVLLLQVGEATLLNQKTIETIKGTYHITWLDSVRYYPKINFEPINFPKEWKANEEIGITFKVVNPYHRAISFASENQKWACIFQYGYLKNGNIIKIEPIESTLNNLTIEAKQSINVKINIKAPPQTGDYKLFISIKTEPFVGTRNSKMINMNVK</sequence>
<dbReference type="RefSeq" id="WP_136825257.1">
    <property type="nucleotide sequence ID" value="NZ_SWBP01000001.1"/>
</dbReference>
<dbReference type="PANTHER" id="PTHR33908">
    <property type="entry name" value="MANNOSYLTRANSFERASE YKCB-RELATED"/>
    <property type="match status" value="1"/>
</dbReference>
<name>A0A4U1C6M3_9SPHI</name>
<dbReference type="PANTHER" id="PTHR33908:SF11">
    <property type="entry name" value="MEMBRANE PROTEIN"/>
    <property type="match status" value="1"/>
</dbReference>
<dbReference type="Proteomes" id="UP000308181">
    <property type="component" value="Unassembled WGS sequence"/>
</dbReference>
<proteinExistence type="predicted"/>
<feature type="transmembrane region" description="Helical" evidence="8">
    <location>
        <begin position="267"/>
        <end position="288"/>
    </location>
</feature>
<gene>
    <name evidence="10" type="ORF">FA046_05080</name>
</gene>
<feature type="transmembrane region" description="Helical" evidence="8">
    <location>
        <begin position="152"/>
        <end position="180"/>
    </location>
</feature>
<evidence type="ECO:0000259" key="9">
    <source>
        <dbReference type="Pfam" id="PF13231"/>
    </source>
</evidence>
<evidence type="ECO:0000256" key="7">
    <source>
        <dbReference type="ARBA" id="ARBA00023136"/>
    </source>
</evidence>
<feature type="transmembrane region" description="Helical" evidence="8">
    <location>
        <begin position="78"/>
        <end position="98"/>
    </location>
</feature>
<dbReference type="Pfam" id="PF13231">
    <property type="entry name" value="PMT_2"/>
    <property type="match status" value="1"/>
</dbReference>
<keyword evidence="7 8" id="KW-0472">Membrane</keyword>
<organism evidence="10 11">
    <name type="scientific">Pedobacter cryophilus</name>
    <dbReference type="NCBI Taxonomy" id="2571271"/>
    <lineage>
        <taxon>Bacteria</taxon>
        <taxon>Pseudomonadati</taxon>
        <taxon>Bacteroidota</taxon>
        <taxon>Sphingobacteriia</taxon>
        <taxon>Sphingobacteriales</taxon>
        <taxon>Sphingobacteriaceae</taxon>
        <taxon>Pedobacter</taxon>
    </lineage>
</organism>
<keyword evidence="4" id="KW-0808">Transferase</keyword>
<accession>A0A4U1C6M3</accession>
<evidence type="ECO:0000313" key="11">
    <source>
        <dbReference type="Proteomes" id="UP000308181"/>
    </source>
</evidence>
<evidence type="ECO:0000256" key="5">
    <source>
        <dbReference type="ARBA" id="ARBA00022692"/>
    </source>
</evidence>
<feature type="transmembrane region" description="Helical" evidence="8">
    <location>
        <begin position="232"/>
        <end position="255"/>
    </location>
</feature>
<keyword evidence="3" id="KW-0328">Glycosyltransferase</keyword>